<evidence type="ECO:0000256" key="1">
    <source>
        <dbReference type="SAM" id="MobiDB-lite"/>
    </source>
</evidence>
<proteinExistence type="predicted"/>
<dbReference type="AlphaFoldDB" id="A0A150WJT4"/>
<dbReference type="RefSeq" id="WP_061835985.1">
    <property type="nucleotide sequence ID" value="NZ_LUKE01000003.1"/>
</dbReference>
<comment type="caution">
    <text evidence="2">The sequence shown here is derived from an EMBL/GenBank/DDBJ whole genome shotgun (WGS) entry which is preliminary data.</text>
</comment>
<dbReference type="EMBL" id="LUKE01000003">
    <property type="protein sequence ID" value="KYG64019.1"/>
    <property type="molecule type" value="Genomic_DNA"/>
</dbReference>
<sequence>MTKILVPITIAFVVGFLSHRFLTGPQVVSIPTVDAKCEDLSRAKSNLVALSQSEYLEYTKIKDLKEKYEKADELLGKVMLLFLADVGFKTIKSAAPELATSASPSPATTPPSVSTEKLVPEPAPSKPPINRAGRGGRIHYLNDERSIQEVLANTIIEDPKVSLAQGSALTRRQIRLLAGRYTGAVKFLDRKRGDLSVVWELSPDYSKRDFSGTFFLSIHGPGVNSDSRGRGNIDNIATLADDKEGFLVSACGDRCYLQLYYNSPSDQFYGNYYETAEGTKKSVRSGTVELRK</sequence>
<keyword evidence="3" id="KW-1185">Reference proteome</keyword>
<organism evidence="2 3">
    <name type="scientific">Bdellovibrio bacteriovorus</name>
    <dbReference type="NCBI Taxonomy" id="959"/>
    <lineage>
        <taxon>Bacteria</taxon>
        <taxon>Pseudomonadati</taxon>
        <taxon>Bdellovibrionota</taxon>
        <taxon>Bdellovibrionia</taxon>
        <taxon>Bdellovibrionales</taxon>
        <taxon>Pseudobdellovibrionaceae</taxon>
        <taxon>Bdellovibrio</taxon>
    </lineage>
</organism>
<dbReference type="Proteomes" id="UP000075320">
    <property type="component" value="Unassembled WGS sequence"/>
</dbReference>
<evidence type="ECO:0000313" key="2">
    <source>
        <dbReference type="EMBL" id="KYG64019.1"/>
    </source>
</evidence>
<feature type="compositionally biased region" description="Low complexity" evidence="1">
    <location>
        <begin position="99"/>
        <end position="115"/>
    </location>
</feature>
<accession>A0A150WJT4</accession>
<protein>
    <submittedName>
        <fullName evidence="2">Uncharacterized protein</fullName>
    </submittedName>
</protein>
<gene>
    <name evidence="2" type="ORF">AZI86_14525</name>
</gene>
<reference evidence="2 3" key="1">
    <citation type="submission" date="2016-03" db="EMBL/GenBank/DDBJ databases">
        <authorList>
            <person name="Ploux O."/>
        </authorList>
    </citation>
    <scope>NUCLEOTIDE SEQUENCE [LARGE SCALE GENOMIC DNA]</scope>
    <source>
        <strain evidence="2 3">R0</strain>
    </source>
</reference>
<name>A0A150WJT4_BDEBC</name>
<feature type="region of interest" description="Disordered" evidence="1">
    <location>
        <begin position="99"/>
        <end position="135"/>
    </location>
</feature>
<evidence type="ECO:0000313" key="3">
    <source>
        <dbReference type="Proteomes" id="UP000075320"/>
    </source>
</evidence>